<gene>
    <name evidence="1" type="ORF">WYH_03045</name>
</gene>
<proteinExistence type="predicted"/>
<sequence>MSFREKSAWAMGLLMLVTGAWYFSIAARLPADAPAVAQIGPMIPYVLAVVIGSIVVQIVLAAMSPREAGREADERERVALDRAGNWSGYVLAVGAVAGALHYVVLGNGNVMFLWVIGALIAAQVAEYGLQIWFFRRGA</sequence>
<evidence type="ECO:0000313" key="1">
    <source>
        <dbReference type="EMBL" id="AKH44065.1"/>
    </source>
</evidence>
<evidence type="ECO:0000313" key="2">
    <source>
        <dbReference type="Proteomes" id="UP000034392"/>
    </source>
</evidence>
<keyword evidence="2" id="KW-1185">Reference proteome</keyword>
<accession>A0A0F7KZ12</accession>
<organism evidence="1 2">
    <name type="scientific">Croceibacterium atlanticum</name>
    <dbReference type="NCBI Taxonomy" id="1267766"/>
    <lineage>
        <taxon>Bacteria</taxon>
        <taxon>Pseudomonadati</taxon>
        <taxon>Pseudomonadota</taxon>
        <taxon>Alphaproteobacteria</taxon>
        <taxon>Sphingomonadales</taxon>
        <taxon>Erythrobacteraceae</taxon>
        <taxon>Croceibacterium</taxon>
    </lineage>
</organism>
<protein>
    <submittedName>
        <fullName evidence="1">Uncharacterized protein</fullName>
    </submittedName>
</protein>
<dbReference type="AlphaFoldDB" id="A0A0F7KZ12"/>
<dbReference type="KEGG" id="aay:WYH_03045"/>
<reference evidence="1" key="1">
    <citation type="submission" date="2015-05" db="EMBL/GenBank/DDBJ databases">
        <title>The complete genome of Altererythrobacter atlanticus strain 26DY36.</title>
        <authorList>
            <person name="Wu Y.-H."/>
            <person name="Cheng H."/>
            <person name="Wu X.-W."/>
        </authorList>
    </citation>
    <scope>NUCLEOTIDE SEQUENCE [LARGE SCALE GENOMIC DNA]</scope>
    <source>
        <strain evidence="1">26DY36</strain>
    </source>
</reference>
<dbReference type="EMBL" id="CP011452">
    <property type="protein sequence ID" value="AKH44065.1"/>
    <property type="molecule type" value="Genomic_DNA"/>
</dbReference>
<name>A0A0F7KZ12_9SPHN</name>
<dbReference type="Proteomes" id="UP000034392">
    <property type="component" value="Chromosome"/>
</dbReference>
<dbReference type="RefSeq" id="WP_244877935.1">
    <property type="nucleotide sequence ID" value="NZ_CP011452.2"/>
</dbReference>
<dbReference type="STRING" id="1267766.WYH_03045"/>
<dbReference type="PATRIC" id="fig|1267766.3.peg.3084"/>